<name>A0A7X6DV92_9BACT</name>
<dbReference type="Gene3D" id="3.90.1200.10">
    <property type="match status" value="1"/>
</dbReference>
<dbReference type="AlphaFoldDB" id="A0A7X6DV92"/>
<dbReference type="InterPro" id="IPR002575">
    <property type="entry name" value="Aminoglycoside_PTrfase"/>
</dbReference>
<feature type="domain" description="Aminoglycoside phosphotransferase" evidence="1">
    <location>
        <begin position="157"/>
        <end position="367"/>
    </location>
</feature>
<keyword evidence="2" id="KW-0808">Transferase</keyword>
<dbReference type="Pfam" id="PF01636">
    <property type="entry name" value="APH"/>
    <property type="match status" value="1"/>
</dbReference>
<sequence length="426" mass="48970">MSLSVGKATAGPPVWLRKRSFEEMKRTLAQGELLHSLQGLFQESGETLTGISLAEEKYEEECIFLVLLLEFKGPGCRIVCPREWVFQYLLDDDLFGAGPIRFWSYPEDPELPILARLHSSPGFFQETAWESCAGEVFPEDGDFCMQRLLYNPGRRATFLVVSEKTGRKFILKAVRPKEWRVSLEKLEWMDRAGLHKTILFPRIVAYSSRDYLFLYDYLPGVRIDRLGPERREELKTGIYEEVIMLLTELHQTTLPGLPRWSPHREIGALSALTDLLEIRAPGVAAVVQPMVEEIADDLIQRNQTNTQPIHHSFSAKHLLYYPDRGRDRRLAVLDWDSAVLGPQEKDLASFLASFSEGEEEALFFIAQYRRKKGSELDLKLIHRFIQVRRLIKICRKVLRGDSSDERNAKALRELDLLANEKPRLGP</sequence>
<protein>
    <submittedName>
        <fullName evidence="2">Aminoglycoside phosphotransferase family protein</fullName>
    </submittedName>
</protein>
<dbReference type="Proteomes" id="UP000534783">
    <property type="component" value="Unassembled WGS sequence"/>
</dbReference>
<gene>
    <name evidence="2" type="ORF">MNODULE_23715</name>
</gene>
<dbReference type="InterPro" id="IPR011009">
    <property type="entry name" value="Kinase-like_dom_sf"/>
</dbReference>
<dbReference type="RefSeq" id="WP_168063726.1">
    <property type="nucleotide sequence ID" value="NZ_VTOW01000011.1"/>
</dbReference>
<dbReference type="EMBL" id="VTOW01000011">
    <property type="protein sequence ID" value="NKE73762.1"/>
    <property type="molecule type" value="Genomic_DNA"/>
</dbReference>
<evidence type="ECO:0000313" key="2">
    <source>
        <dbReference type="EMBL" id="NKE73762.1"/>
    </source>
</evidence>
<evidence type="ECO:0000259" key="1">
    <source>
        <dbReference type="Pfam" id="PF01636"/>
    </source>
</evidence>
<accession>A0A7X6DV92</accession>
<reference evidence="2 3" key="1">
    <citation type="journal article" date="2020" name="Nature">
        <title>Bacterial chemolithoautotrophy via manganese oxidation.</title>
        <authorList>
            <person name="Yu H."/>
            <person name="Leadbetter J.R."/>
        </authorList>
    </citation>
    <scope>NUCLEOTIDE SEQUENCE [LARGE SCALE GENOMIC DNA]</scope>
    <source>
        <strain evidence="2 3">Mn-1</strain>
    </source>
</reference>
<evidence type="ECO:0000313" key="3">
    <source>
        <dbReference type="Proteomes" id="UP000534783"/>
    </source>
</evidence>
<dbReference type="SUPFAM" id="SSF56112">
    <property type="entry name" value="Protein kinase-like (PK-like)"/>
    <property type="match status" value="1"/>
</dbReference>
<comment type="caution">
    <text evidence="2">The sequence shown here is derived from an EMBL/GenBank/DDBJ whole genome shotgun (WGS) entry which is preliminary data.</text>
</comment>
<dbReference type="GO" id="GO:0016740">
    <property type="term" value="F:transferase activity"/>
    <property type="evidence" value="ECO:0007669"/>
    <property type="project" value="UniProtKB-KW"/>
</dbReference>
<keyword evidence="3" id="KW-1185">Reference proteome</keyword>
<proteinExistence type="predicted"/>
<organism evidence="2 3">
    <name type="scientific">Candidatus Manganitrophus noduliformans</name>
    <dbReference type="NCBI Taxonomy" id="2606439"/>
    <lineage>
        <taxon>Bacteria</taxon>
        <taxon>Pseudomonadati</taxon>
        <taxon>Nitrospirota</taxon>
        <taxon>Nitrospiria</taxon>
        <taxon>Candidatus Troglogloeales</taxon>
        <taxon>Candidatus Manganitrophaceae</taxon>
        <taxon>Candidatus Manganitrophus</taxon>
    </lineage>
</organism>